<accession>A0A3R5U7V5</accession>
<dbReference type="InterPro" id="IPR013762">
    <property type="entry name" value="Integrase-like_cat_sf"/>
</dbReference>
<dbReference type="Gene3D" id="1.10.150.130">
    <property type="match status" value="1"/>
</dbReference>
<dbReference type="InterPro" id="IPR050090">
    <property type="entry name" value="Tyrosine_recombinase_XerCD"/>
</dbReference>
<dbReference type="KEGG" id="cmah:C1I91_05555"/>
<comment type="similarity">
    <text evidence="1">Belongs to the 'phage' integrase family.</text>
</comment>
<dbReference type="InterPro" id="IPR011010">
    <property type="entry name" value="DNA_brk_join_enz"/>
</dbReference>
<dbReference type="GO" id="GO:0015074">
    <property type="term" value="P:DNA integration"/>
    <property type="evidence" value="ECO:0007669"/>
    <property type="project" value="InterPro"/>
</dbReference>
<evidence type="ECO:0000313" key="5">
    <source>
        <dbReference type="EMBL" id="QAA31173.1"/>
    </source>
</evidence>
<name>A0A3R5U7V5_9CLOT</name>
<dbReference type="Pfam" id="PF00589">
    <property type="entry name" value="Phage_integrase"/>
    <property type="match status" value="1"/>
</dbReference>
<protein>
    <submittedName>
        <fullName evidence="5">Recombinase</fullName>
    </submittedName>
</protein>
<proteinExistence type="inferred from homology"/>
<dbReference type="GO" id="GO:0003677">
    <property type="term" value="F:DNA binding"/>
    <property type="evidence" value="ECO:0007669"/>
    <property type="project" value="UniProtKB-KW"/>
</dbReference>
<dbReference type="AlphaFoldDB" id="A0A3R5U7V5"/>
<keyword evidence="2" id="KW-0238">DNA-binding</keyword>
<dbReference type="SUPFAM" id="SSF56349">
    <property type="entry name" value="DNA breaking-rejoining enzymes"/>
    <property type="match status" value="1"/>
</dbReference>
<sequence>MQKGDFRGTRLFKQKGKESVLYETLFEQFYKSAEIKGRAVDTLRTYRHHNKYFLEFLCYKTGKNNPTCEIIDFELMEDYISYLQQIKEIKNNITINSYMQNVSPVIKYGFKKGYIYKDFQFPYLKVQETFKEIYTPEEIEVLLEKPKKSNFVEIRDWAIIWTLASTAIRATELRNLIVQSVDLINRSIAVNRTKSKKPRYVPISTSLCEVLEEYLEVREGEGEGYLFPTVFNTQMERSTLQKQIKRYCNERGIEKCSLHLFRHTFITNSVNANVSPLILKRVTGHSTLHELNKYYNARLTDVVAIIDDVAPKINKKQQYFKNKK</sequence>
<dbReference type="RefSeq" id="WP_128211893.1">
    <property type="nucleotide sequence ID" value="NZ_CP025746.1"/>
</dbReference>
<dbReference type="PROSITE" id="PS51898">
    <property type="entry name" value="TYR_RECOMBINASE"/>
    <property type="match status" value="1"/>
</dbReference>
<feature type="domain" description="Tyr recombinase" evidence="4">
    <location>
        <begin position="129"/>
        <end position="308"/>
    </location>
</feature>
<evidence type="ECO:0000259" key="4">
    <source>
        <dbReference type="PROSITE" id="PS51898"/>
    </source>
</evidence>
<dbReference type="InterPro" id="IPR002104">
    <property type="entry name" value="Integrase_catalytic"/>
</dbReference>
<reference evidence="5 6" key="1">
    <citation type="submission" date="2018-01" db="EMBL/GenBank/DDBJ databases">
        <title>Genome Sequencing and Assembly of Anaerobacter polyendosporus strain CT4.</title>
        <authorList>
            <person name="Tachaapaikoon C."/>
            <person name="Sutheeworapong S."/>
            <person name="Jenjaroenpun P."/>
            <person name="Wongsurawat T."/>
            <person name="Nookeaw I."/>
            <person name="Cheawchanlertfa P."/>
            <person name="Kosugi A."/>
            <person name="Cheevadhanarak S."/>
            <person name="Ratanakhanokchai K."/>
        </authorList>
    </citation>
    <scope>NUCLEOTIDE SEQUENCE [LARGE SCALE GENOMIC DNA]</scope>
    <source>
        <strain evidence="5 6">CT4</strain>
    </source>
</reference>
<evidence type="ECO:0000313" key="6">
    <source>
        <dbReference type="Proteomes" id="UP000286268"/>
    </source>
</evidence>
<dbReference type="PANTHER" id="PTHR30349">
    <property type="entry name" value="PHAGE INTEGRASE-RELATED"/>
    <property type="match status" value="1"/>
</dbReference>
<organism evidence="5 6">
    <name type="scientific">Clostridium manihotivorum</name>
    <dbReference type="NCBI Taxonomy" id="2320868"/>
    <lineage>
        <taxon>Bacteria</taxon>
        <taxon>Bacillati</taxon>
        <taxon>Bacillota</taxon>
        <taxon>Clostridia</taxon>
        <taxon>Eubacteriales</taxon>
        <taxon>Clostridiaceae</taxon>
        <taxon>Clostridium</taxon>
    </lineage>
</organism>
<dbReference type="PANTHER" id="PTHR30349:SF64">
    <property type="entry name" value="PROPHAGE INTEGRASE INTD-RELATED"/>
    <property type="match status" value="1"/>
</dbReference>
<evidence type="ECO:0000256" key="1">
    <source>
        <dbReference type="ARBA" id="ARBA00008857"/>
    </source>
</evidence>
<keyword evidence="3" id="KW-0233">DNA recombination</keyword>
<dbReference type="Pfam" id="PF13102">
    <property type="entry name" value="Phage_int_SAM_5"/>
    <property type="match status" value="1"/>
</dbReference>
<evidence type="ECO:0000256" key="2">
    <source>
        <dbReference type="ARBA" id="ARBA00023125"/>
    </source>
</evidence>
<gene>
    <name evidence="5" type="ORF">C1I91_05555</name>
</gene>
<dbReference type="Proteomes" id="UP000286268">
    <property type="component" value="Chromosome"/>
</dbReference>
<dbReference type="OrthoDB" id="107900at2"/>
<dbReference type="CDD" id="cd00397">
    <property type="entry name" value="DNA_BRE_C"/>
    <property type="match status" value="1"/>
</dbReference>
<dbReference type="Gene3D" id="1.10.443.10">
    <property type="entry name" value="Intergrase catalytic core"/>
    <property type="match status" value="1"/>
</dbReference>
<dbReference type="InterPro" id="IPR010998">
    <property type="entry name" value="Integrase_recombinase_N"/>
</dbReference>
<keyword evidence="6" id="KW-1185">Reference proteome</keyword>
<dbReference type="InterPro" id="IPR025269">
    <property type="entry name" value="SAM-like_dom"/>
</dbReference>
<dbReference type="GO" id="GO:0006310">
    <property type="term" value="P:DNA recombination"/>
    <property type="evidence" value="ECO:0007669"/>
    <property type="project" value="UniProtKB-KW"/>
</dbReference>
<dbReference type="EMBL" id="CP025746">
    <property type="protein sequence ID" value="QAA31173.1"/>
    <property type="molecule type" value="Genomic_DNA"/>
</dbReference>
<evidence type="ECO:0000256" key="3">
    <source>
        <dbReference type="ARBA" id="ARBA00023172"/>
    </source>
</evidence>